<feature type="domain" description="Tr-type G" evidence="5">
    <location>
        <begin position="15"/>
        <end position="240"/>
    </location>
</feature>
<dbReference type="SMART" id="SM00889">
    <property type="entry name" value="EFG_IV"/>
    <property type="match status" value="1"/>
</dbReference>
<dbReference type="PANTHER" id="PTHR43261">
    <property type="entry name" value="TRANSLATION ELONGATION FACTOR G-RELATED"/>
    <property type="match status" value="1"/>
</dbReference>
<dbReference type="SMART" id="SM00838">
    <property type="entry name" value="EFG_C"/>
    <property type="match status" value="1"/>
</dbReference>
<dbReference type="InterPro" id="IPR000795">
    <property type="entry name" value="T_Tr_GTP-bd_dom"/>
</dbReference>
<evidence type="ECO:0000256" key="3">
    <source>
        <dbReference type="ARBA" id="ARBA00023134"/>
    </source>
</evidence>
<name>A0A1H6HM86_9ACTN</name>
<dbReference type="EMBL" id="FNWT01000001">
    <property type="protein sequence ID" value="SEH36212.1"/>
    <property type="molecule type" value="Genomic_DNA"/>
</dbReference>
<accession>A0A1H6HM86</accession>
<dbReference type="InterPro" id="IPR031157">
    <property type="entry name" value="G_TR_CS"/>
</dbReference>
<evidence type="ECO:0000256" key="1">
    <source>
        <dbReference type="ARBA" id="ARBA00022741"/>
    </source>
</evidence>
<dbReference type="Pfam" id="PF14492">
    <property type="entry name" value="EFG_III"/>
    <property type="match status" value="1"/>
</dbReference>
<dbReference type="Gene3D" id="3.30.230.10">
    <property type="match status" value="1"/>
</dbReference>
<dbReference type="InterPro" id="IPR027417">
    <property type="entry name" value="P-loop_NTPase"/>
</dbReference>
<keyword evidence="2" id="KW-0648">Protein biosynthesis</keyword>
<keyword evidence="3" id="KW-0342">GTP-binding</keyword>
<proteinExistence type="predicted"/>
<dbReference type="InterPro" id="IPR041095">
    <property type="entry name" value="EFG_II"/>
</dbReference>
<keyword evidence="1" id="KW-0547">Nucleotide-binding</keyword>
<dbReference type="InterPro" id="IPR009000">
    <property type="entry name" value="Transl_B-barrel_sf"/>
</dbReference>
<evidence type="ECO:0000313" key="7">
    <source>
        <dbReference type="Proteomes" id="UP000199135"/>
    </source>
</evidence>
<dbReference type="Pfam" id="PF03764">
    <property type="entry name" value="EFG_IV"/>
    <property type="match status" value="1"/>
</dbReference>
<dbReference type="Proteomes" id="UP000199135">
    <property type="component" value="Unassembled WGS sequence"/>
</dbReference>
<evidence type="ECO:0000256" key="4">
    <source>
        <dbReference type="ARBA" id="ARBA00023251"/>
    </source>
</evidence>
<dbReference type="NCBIfam" id="TIGR00231">
    <property type="entry name" value="small_GTP"/>
    <property type="match status" value="1"/>
</dbReference>
<dbReference type="InterPro" id="IPR005225">
    <property type="entry name" value="Small_GTP-bd"/>
</dbReference>
<dbReference type="RefSeq" id="WP_257301240.1">
    <property type="nucleotide sequence ID" value="NZ_FNWT01000001.1"/>
</dbReference>
<dbReference type="InterPro" id="IPR000640">
    <property type="entry name" value="EFG_V-like"/>
</dbReference>
<gene>
    <name evidence="6" type="ORF">SAMN05216447_10118</name>
</gene>
<organism evidence="6 7">
    <name type="scientific">Parafannyhessea umbonata</name>
    <dbReference type="NCBI Taxonomy" id="604330"/>
    <lineage>
        <taxon>Bacteria</taxon>
        <taxon>Bacillati</taxon>
        <taxon>Actinomycetota</taxon>
        <taxon>Coriobacteriia</taxon>
        <taxon>Coriobacteriales</taxon>
        <taxon>Atopobiaceae</taxon>
        <taxon>Parafannyhessea</taxon>
    </lineage>
</organism>
<reference evidence="6 7" key="1">
    <citation type="submission" date="2016-10" db="EMBL/GenBank/DDBJ databases">
        <authorList>
            <person name="Varghese N."/>
            <person name="Submissions S."/>
        </authorList>
    </citation>
    <scope>NUCLEOTIDE SEQUENCE [LARGE SCALE GENOMIC DNA]</scope>
    <source>
        <strain evidence="6 7">WCP15</strain>
    </source>
</reference>
<evidence type="ECO:0000313" key="6">
    <source>
        <dbReference type="EMBL" id="SEH36212.1"/>
    </source>
</evidence>
<dbReference type="InterPro" id="IPR035647">
    <property type="entry name" value="EFG_III/V"/>
</dbReference>
<dbReference type="InterPro" id="IPR020568">
    <property type="entry name" value="Ribosomal_Su5_D2-typ_SF"/>
</dbReference>
<dbReference type="CDD" id="cd03711">
    <property type="entry name" value="Tet_C"/>
    <property type="match status" value="1"/>
</dbReference>
<dbReference type="Gene3D" id="3.40.50.300">
    <property type="entry name" value="P-loop containing nucleotide triphosphate hydrolases"/>
    <property type="match status" value="1"/>
</dbReference>
<dbReference type="SUPFAM" id="SSF54211">
    <property type="entry name" value="Ribosomal protein S5 domain 2-like"/>
    <property type="match status" value="1"/>
</dbReference>
<dbReference type="PROSITE" id="PS51722">
    <property type="entry name" value="G_TR_2"/>
    <property type="match status" value="1"/>
</dbReference>
<dbReference type="SUPFAM" id="SSF54980">
    <property type="entry name" value="EF-G C-terminal domain-like"/>
    <property type="match status" value="2"/>
</dbReference>
<dbReference type="Pfam" id="PF00679">
    <property type="entry name" value="EFG_C"/>
    <property type="match status" value="1"/>
</dbReference>
<dbReference type="SUPFAM" id="SSF50447">
    <property type="entry name" value="Translation proteins"/>
    <property type="match status" value="1"/>
</dbReference>
<dbReference type="Gene3D" id="3.30.70.870">
    <property type="entry name" value="Elongation Factor G (Translational Gtpase), domain 3"/>
    <property type="match status" value="1"/>
</dbReference>
<comment type="caution">
    <text evidence="6">The sequence shown here is derived from an EMBL/GenBank/DDBJ whole genome shotgun (WGS) entry which is preliminary data.</text>
</comment>
<dbReference type="PRINTS" id="PR00315">
    <property type="entry name" value="ELONGATNFCT"/>
</dbReference>
<sequence>MGQSATRGPSGQTGSRQAVVGMLAHVDAGKTTLAEALLYRAGAIRKLGRVDHVDSFLDASSMERERGITIFSSQAVLDHDGVHLMLVDTPGHVDFGAEAERTLQVLDCAVLVVGANDGVRGHTLTLWRLLERYGVPTVIFVNKCDLESPDREATMVSLRDRLSQGCVDCACLFDTEAQEAMAILDESALDEYLDAGVLSVATVRRLVAERRAHPVFFGSALRLEGVDEFLDGLCGLVAPREHPKEFAARVYKVTHEARGERVSWLKVTGGCLRTRDLVKGVGRRDGRSWADKVSQLRIYSGAKFDSVDRVGAGQVCAACGLAHALPGDALGAEPQGSEPTLAPVLSYSVEPGQVDAHRVHEALARLAEEDPLLGVVWNEQLQEVRLQLMGPIQLEVVRQELEERFGMKVGFGPGSIMYRETIAEAVRGVGHFEPLRHYAEVQLLIEPLPRGSGVVFGTRASEDDLDRNWQRLILTNAMERPHLGVLTGSPLTDVRVTLLGGRAHSKHTEGGDFRQATYRAVRQALMGARSVLLEPWYRFSLELPQDQLGRGMSDLQRMGASFGAPAMCGGFAALEGRVPASECQEYAIQVSAYSSGRGHFSLAFDGYDECHDADRVVEEASYDPEADLPNTPDSVFCAHGAGYTVKWRDVPEHAHVQIDPARLRPWRAADAAFFSSGA</sequence>
<dbReference type="InterPro" id="IPR014721">
    <property type="entry name" value="Ribsml_uS5_D2-typ_fold_subgr"/>
</dbReference>
<dbReference type="SUPFAM" id="SSF52540">
    <property type="entry name" value="P-loop containing nucleoside triphosphate hydrolases"/>
    <property type="match status" value="1"/>
</dbReference>
<protein>
    <submittedName>
        <fullName evidence="6">Small GTP-binding protein domain-containing protein</fullName>
    </submittedName>
</protein>
<keyword evidence="7" id="KW-1185">Reference proteome</keyword>
<dbReference type="InterPro" id="IPR005517">
    <property type="entry name" value="Transl_elong_EFG/EF2_IV"/>
</dbReference>
<dbReference type="InterPro" id="IPR035650">
    <property type="entry name" value="Tet_C"/>
</dbReference>
<dbReference type="Gene3D" id="2.40.30.10">
    <property type="entry name" value="Translation factors"/>
    <property type="match status" value="1"/>
</dbReference>
<evidence type="ECO:0000259" key="5">
    <source>
        <dbReference type="PROSITE" id="PS51722"/>
    </source>
</evidence>
<keyword evidence="4" id="KW-0046">Antibiotic resistance</keyword>
<dbReference type="Gene3D" id="3.30.70.240">
    <property type="match status" value="1"/>
</dbReference>
<evidence type="ECO:0000256" key="2">
    <source>
        <dbReference type="ARBA" id="ARBA00022917"/>
    </source>
</evidence>
<dbReference type="PROSITE" id="PS00301">
    <property type="entry name" value="G_TR_1"/>
    <property type="match status" value="1"/>
</dbReference>
<dbReference type="Pfam" id="PF00009">
    <property type="entry name" value="GTP_EFTU"/>
    <property type="match status" value="1"/>
</dbReference>
<dbReference type="PANTHER" id="PTHR43261:SF1">
    <property type="entry name" value="RIBOSOME-RELEASING FACTOR 2, MITOCHONDRIAL"/>
    <property type="match status" value="1"/>
</dbReference>